<evidence type="ECO:0000256" key="2">
    <source>
        <dbReference type="ARBA" id="ARBA00007645"/>
    </source>
</evidence>
<keyword evidence="6" id="KW-0687">Ribonucleoprotein</keyword>
<evidence type="ECO:0000256" key="3">
    <source>
        <dbReference type="ARBA" id="ARBA00022946"/>
    </source>
</evidence>
<dbReference type="SUPFAM" id="SSF57840">
    <property type="entry name" value="Ribosomal protein L36"/>
    <property type="match status" value="1"/>
</dbReference>
<evidence type="ECO:0000256" key="4">
    <source>
        <dbReference type="ARBA" id="ARBA00022980"/>
    </source>
</evidence>
<dbReference type="InterPro" id="IPR000473">
    <property type="entry name" value="Ribosomal_bL36"/>
</dbReference>
<evidence type="ECO:0000313" key="9">
    <source>
        <dbReference type="WBParaSite" id="ACOC_0000510101-mRNA-1"/>
    </source>
</evidence>
<keyword evidence="4" id="KW-0689">Ribosomal protein</keyword>
<dbReference type="Pfam" id="PF00444">
    <property type="entry name" value="Ribosomal_L36"/>
    <property type="match status" value="1"/>
</dbReference>
<dbReference type="GO" id="GO:0005762">
    <property type="term" value="C:mitochondrial large ribosomal subunit"/>
    <property type="evidence" value="ECO:0007669"/>
    <property type="project" value="TreeGrafter"/>
</dbReference>
<dbReference type="InterPro" id="IPR052143">
    <property type="entry name" value="Mitoribosomal_bL36m"/>
</dbReference>
<reference evidence="9" key="1">
    <citation type="submission" date="2017-02" db="UniProtKB">
        <authorList>
            <consortium name="WormBaseParasite"/>
        </authorList>
    </citation>
    <scope>IDENTIFICATION</scope>
</reference>
<evidence type="ECO:0000256" key="8">
    <source>
        <dbReference type="ARBA" id="ARBA00035411"/>
    </source>
</evidence>
<keyword evidence="3" id="KW-0809">Transit peptide</keyword>
<evidence type="ECO:0000256" key="6">
    <source>
        <dbReference type="ARBA" id="ARBA00023274"/>
    </source>
</evidence>
<name>A0A0R3PKH3_ANGCS</name>
<comment type="subcellular location">
    <subcellularLocation>
        <location evidence="1">Mitochondrion</location>
    </subcellularLocation>
</comment>
<sequence length="80" mass="9687">LERVIARLFPTADTCSPQFYRLSKPKQQISHYFGLLQVKSRLKLRCRSCYFIRVNGRMHVECREHPRHKAREVFNVKLLW</sequence>
<dbReference type="GO" id="GO:0006412">
    <property type="term" value="P:translation"/>
    <property type="evidence" value="ECO:0007669"/>
    <property type="project" value="InterPro"/>
</dbReference>
<dbReference type="WBParaSite" id="ACOC_0000510101-mRNA-1">
    <property type="protein sequence ID" value="ACOC_0000510101-mRNA-1"/>
    <property type="gene ID" value="ACOC_0000510101"/>
</dbReference>
<dbReference type="AlphaFoldDB" id="A0A0R3PKH3"/>
<dbReference type="GO" id="GO:0003735">
    <property type="term" value="F:structural constituent of ribosome"/>
    <property type="evidence" value="ECO:0007669"/>
    <property type="project" value="InterPro"/>
</dbReference>
<protein>
    <recommendedName>
        <fullName evidence="7">Large ribosomal subunit protein bL36m</fullName>
    </recommendedName>
    <alternativeName>
        <fullName evidence="8">39S ribosomal protein L36, mitochondrial</fullName>
    </alternativeName>
</protein>
<dbReference type="InterPro" id="IPR035977">
    <property type="entry name" value="Ribosomal_bL36_sp"/>
</dbReference>
<accession>A0A0R3PKH3</accession>
<evidence type="ECO:0000256" key="7">
    <source>
        <dbReference type="ARBA" id="ARBA00035239"/>
    </source>
</evidence>
<evidence type="ECO:0000256" key="5">
    <source>
        <dbReference type="ARBA" id="ARBA00023128"/>
    </source>
</evidence>
<evidence type="ECO:0000256" key="1">
    <source>
        <dbReference type="ARBA" id="ARBA00004173"/>
    </source>
</evidence>
<keyword evidence="5" id="KW-0496">Mitochondrion</keyword>
<organism evidence="9">
    <name type="scientific">Angiostrongylus costaricensis</name>
    <name type="common">Nematode worm</name>
    <dbReference type="NCBI Taxonomy" id="334426"/>
    <lineage>
        <taxon>Eukaryota</taxon>
        <taxon>Metazoa</taxon>
        <taxon>Ecdysozoa</taxon>
        <taxon>Nematoda</taxon>
        <taxon>Chromadorea</taxon>
        <taxon>Rhabditida</taxon>
        <taxon>Rhabditina</taxon>
        <taxon>Rhabditomorpha</taxon>
        <taxon>Strongyloidea</taxon>
        <taxon>Metastrongylidae</taxon>
        <taxon>Angiostrongylus</taxon>
    </lineage>
</organism>
<comment type="similarity">
    <text evidence="2">Belongs to the bacterial ribosomal protein bL36 family.</text>
</comment>
<dbReference type="PANTHER" id="PTHR46909">
    <property type="entry name" value="39S RIBOSOMAL PROTEIN L36, MITOCHONDRIAL"/>
    <property type="match status" value="1"/>
</dbReference>
<proteinExistence type="inferred from homology"/>
<dbReference type="PANTHER" id="PTHR46909:SF1">
    <property type="entry name" value="LARGE RIBOSOMAL SUBUNIT PROTEIN BL36M"/>
    <property type="match status" value="1"/>
</dbReference>